<feature type="domain" description="HTH tetR-type" evidence="3">
    <location>
        <begin position="8"/>
        <end position="68"/>
    </location>
</feature>
<gene>
    <name evidence="4" type="ORF">C4532_10265</name>
</gene>
<dbReference type="GO" id="GO:0003700">
    <property type="term" value="F:DNA-binding transcription factor activity"/>
    <property type="evidence" value="ECO:0007669"/>
    <property type="project" value="TreeGrafter"/>
</dbReference>
<evidence type="ECO:0000256" key="2">
    <source>
        <dbReference type="PROSITE-ProRule" id="PRU00335"/>
    </source>
</evidence>
<evidence type="ECO:0000259" key="3">
    <source>
        <dbReference type="PROSITE" id="PS50977"/>
    </source>
</evidence>
<dbReference type="Gene3D" id="1.10.357.10">
    <property type="entry name" value="Tetracycline Repressor, domain 2"/>
    <property type="match status" value="1"/>
</dbReference>
<dbReference type="InterPro" id="IPR050109">
    <property type="entry name" value="HTH-type_TetR-like_transc_reg"/>
</dbReference>
<dbReference type="EMBL" id="QZKI01000077">
    <property type="protein sequence ID" value="RJP69909.1"/>
    <property type="molecule type" value="Genomic_DNA"/>
</dbReference>
<evidence type="ECO:0000256" key="1">
    <source>
        <dbReference type="ARBA" id="ARBA00023125"/>
    </source>
</evidence>
<dbReference type="GO" id="GO:0000976">
    <property type="term" value="F:transcription cis-regulatory region binding"/>
    <property type="evidence" value="ECO:0007669"/>
    <property type="project" value="TreeGrafter"/>
</dbReference>
<dbReference type="PANTHER" id="PTHR30055">
    <property type="entry name" value="HTH-TYPE TRANSCRIPTIONAL REGULATOR RUTR"/>
    <property type="match status" value="1"/>
</dbReference>
<dbReference type="InterPro" id="IPR036271">
    <property type="entry name" value="Tet_transcr_reg_TetR-rel_C_sf"/>
</dbReference>
<sequence>MIRPEKKRITRQRLIEAAAIEFAETGYARANVSTISVRAGYAKGTVYNYFRSKHDLLLAVVEHAMNLLTQEIRTEIEGIDDPAQKLRRGLEVDFQFMVQNELLSKVIIREGFAADPEKQKEFFVSLEPISTLVQEILEEGKRRSRFRPDVDSGLATLVAQGIVGYLLLARWTLEDNRLTHHQLADLAVKCFVEGILTR</sequence>
<dbReference type="PRINTS" id="PR00455">
    <property type="entry name" value="HTHTETR"/>
</dbReference>
<protein>
    <submittedName>
        <fullName evidence="4">TetR/AcrR family transcriptional regulator</fullName>
    </submittedName>
</protein>
<name>A0A419EY65_9BACT</name>
<dbReference type="InterPro" id="IPR001647">
    <property type="entry name" value="HTH_TetR"/>
</dbReference>
<reference evidence="4 5" key="1">
    <citation type="journal article" date="2017" name="ISME J.">
        <title>Energy and carbon metabolisms in a deep terrestrial subsurface fluid microbial community.</title>
        <authorList>
            <person name="Momper L."/>
            <person name="Jungbluth S.P."/>
            <person name="Lee M.D."/>
            <person name="Amend J.P."/>
        </authorList>
    </citation>
    <scope>NUCLEOTIDE SEQUENCE [LARGE SCALE GENOMIC DNA]</scope>
    <source>
        <strain evidence="4">SURF_17</strain>
    </source>
</reference>
<dbReference type="InterPro" id="IPR041490">
    <property type="entry name" value="KstR2_TetR_C"/>
</dbReference>
<proteinExistence type="predicted"/>
<dbReference type="Pfam" id="PF17932">
    <property type="entry name" value="TetR_C_24"/>
    <property type="match status" value="1"/>
</dbReference>
<evidence type="ECO:0000313" key="4">
    <source>
        <dbReference type="EMBL" id="RJP69909.1"/>
    </source>
</evidence>
<evidence type="ECO:0000313" key="5">
    <source>
        <dbReference type="Proteomes" id="UP000285961"/>
    </source>
</evidence>
<dbReference type="PANTHER" id="PTHR30055:SF226">
    <property type="entry name" value="HTH-TYPE TRANSCRIPTIONAL REGULATOR PKSA"/>
    <property type="match status" value="1"/>
</dbReference>
<dbReference type="SUPFAM" id="SSF46689">
    <property type="entry name" value="Homeodomain-like"/>
    <property type="match status" value="1"/>
</dbReference>
<organism evidence="4 5">
    <name type="scientific">Candidatus Abyssobacteria bacterium SURF_17</name>
    <dbReference type="NCBI Taxonomy" id="2093361"/>
    <lineage>
        <taxon>Bacteria</taxon>
        <taxon>Pseudomonadati</taxon>
        <taxon>Candidatus Hydrogenedentota</taxon>
        <taxon>Candidatus Abyssobacteria</taxon>
    </lineage>
</organism>
<dbReference type="Gene3D" id="1.10.10.60">
    <property type="entry name" value="Homeodomain-like"/>
    <property type="match status" value="1"/>
</dbReference>
<comment type="caution">
    <text evidence="4">The sequence shown here is derived from an EMBL/GenBank/DDBJ whole genome shotgun (WGS) entry which is preliminary data.</text>
</comment>
<dbReference type="AlphaFoldDB" id="A0A419EY65"/>
<dbReference type="PROSITE" id="PS50977">
    <property type="entry name" value="HTH_TETR_2"/>
    <property type="match status" value="1"/>
</dbReference>
<accession>A0A419EY65</accession>
<feature type="DNA-binding region" description="H-T-H motif" evidence="2">
    <location>
        <begin position="31"/>
        <end position="50"/>
    </location>
</feature>
<dbReference type="Proteomes" id="UP000285961">
    <property type="component" value="Unassembled WGS sequence"/>
</dbReference>
<keyword evidence="1 2" id="KW-0238">DNA-binding</keyword>
<dbReference type="InterPro" id="IPR009057">
    <property type="entry name" value="Homeodomain-like_sf"/>
</dbReference>
<dbReference type="Pfam" id="PF00440">
    <property type="entry name" value="TetR_N"/>
    <property type="match status" value="1"/>
</dbReference>
<dbReference type="SUPFAM" id="SSF48498">
    <property type="entry name" value="Tetracyclin repressor-like, C-terminal domain"/>
    <property type="match status" value="1"/>
</dbReference>